<protein>
    <recommendedName>
        <fullName evidence="3">SET domain-containing protein</fullName>
    </recommendedName>
</protein>
<feature type="domain" description="SET" evidence="3">
    <location>
        <begin position="278"/>
        <end position="410"/>
    </location>
</feature>
<dbReference type="InterPro" id="IPR013083">
    <property type="entry name" value="Znf_RING/FYVE/PHD"/>
</dbReference>
<comment type="caution">
    <text evidence="4">The sequence shown here is derived from an EMBL/GenBank/DDBJ whole genome shotgun (WGS) entry which is preliminary data.</text>
</comment>
<feature type="compositionally biased region" description="Polar residues" evidence="2">
    <location>
        <begin position="485"/>
        <end position="500"/>
    </location>
</feature>
<gene>
    <name evidence="4" type="ORF">LTR84_002571</name>
</gene>
<evidence type="ECO:0000313" key="4">
    <source>
        <dbReference type="EMBL" id="KAK5052705.1"/>
    </source>
</evidence>
<evidence type="ECO:0000313" key="5">
    <source>
        <dbReference type="Proteomes" id="UP001358417"/>
    </source>
</evidence>
<feature type="compositionally biased region" description="Polar residues" evidence="2">
    <location>
        <begin position="169"/>
        <end position="179"/>
    </location>
</feature>
<dbReference type="PANTHER" id="PTHR46462:SF3">
    <property type="entry name" value="UPSET, ISOFORM A"/>
    <property type="match status" value="1"/>
</dbReference>
<feature type="region of interest" description="Disordered" evidence="2">
    <location>
        <begin position="99"/>
        <end position="200"/>
    </location>
</feature>
<feature type="compositionally biased region" description="Low complexity" evidence="2">
    <location>
        <begin position="519"/>
        <end position="530"/>
    </location>
</feature>
<feature type="region of interest" description="Disordered" evidence="2">
    <location>
        <begin position="466"/>
        <end position="535"/>
    </location>
</feature>
<organism evidence="4 5">
    <name type="scientific">Exophiala bonariae</name>
    <dbReference type="NCBI Taxonomy" id="1690606"/>
    <lineage>
        <taxon>Eukaryota</taxon>
        <taxon>Fungi</taxon>
        <taxon>Dikarya</taxon>
        <taxon>Ascomycota</taxon>
        <taxon>Pezizomycotina</taxon>
        <taxon>Eurotiomycetes</taxon>
        <taxon>Chaetothyriomycetidae</taxon>
        <taxon>Chaetothyriales</taxon>
        <taxon>Herpotrichiellaceae</taxon>
        <taxon>Exophiala</taxon>
    </lineage>
</organism>
<dbReference type="GeneID" id="89970778"/>
<dbReference type="GO" id="GO:0070210">
    <property type="term" value="C:Rpd3L-Expanded complex"/>
    <property type="evidence" value="ECO:0007669"/>
    <property type="project" value="TreeGrafter"/>
</dbReference>
<dbReference type="GO" id="GO:0006355">
    <property type="term" value="P:regulation of DNA-templated transcription"/>
    <property type="evidence" value="ECO:0007669"/>
    <property type="project" value="TreeGrafter"/>
</dbReference>
<dbReference type="InterPro" id="IPR001214">
    <property type="entry name" value="SET_dom"/>
</dbReference>
<feature type="compositionally biased region" description="Polar residues" evidence="2">
    <location>
        <begin position="187"/>
        <end position="199"/>
    </location>
</feature>
<dbReference type="InterPro" id="IPR011011">
    <property type="entry name" value="Znf_FYVE_PHD"/>
</dbReference>
<dbReference type="RefSeq" id="XP_064706405.1">
    <property type="nucleotide sequence ID" value="XM_064846180.1"/>
</dbReference>
<feature type="compositionally biased region" description="Polar residues" evidence="2">
    <location>
        <begin position="703"/>
        <end position="719"/>
    </location>
</feature>
<feature type="compositionally biased region" description="Low complexity" evidence="2">
    <location>
        <begin position="898"/>
        <end position="912"/>
    </location>
</feature>
<dbReference type="GO" id="GO:0006325">
    <property type="term" value="P:chromatin organization"/>
    <property type="evidence" value="ECO:0007669"/>
    <property type="project" value="UniProtKB-KW"/>
</dbReference>
<accession>A0AAV9N9Z5</accession>
<dbReference type="Pfam" id="PF00856">
    <property type="entry name" value="SET"/>
    <property type="match status" value="1"/>
</dbReference>
<evidence type="ECO:0000259" key="3">
    <source>
        <dbReference type="PROSITE" id="PS50280"/>
    </source>
</evidence>
<reference evidence="4 5" key="1">
    <citation type="submission" date="2023-08" db="EMBL/GenBank/DDBJ databases">
        <title>Black Yeasts Isolated from many extreme environments.</title>
        <authorList>
            <person name="Coleine C."/>
            <person name="Stajich J.E."/>
            <person name="Selbmann L."/>
        </authorList>
    </citation>
    <scope>NUCLEOTIDE SEQUENCE [LARGE SCALE GENOMIC DNA]</scope>
    <source>
        <strain evidence="4 5">CCFEE 5792</strain>
    </source>
</reference>
<dbReference type="InterPro" id="IPR046341">
    <property type="entry name" value="SET_dom_sf"/>
</dbReference>
<dbReference type="Gene3D" id="2.170.270.10">
    <property type="entry name" value="SET domain"/>
    <property type="match status" value="1"/>
</dbReference>
<dbReference type="AlphaFoldDB" id="A0AAV9N9Z5"/>
<feature type="region of interest" description="Disordered" evidence="2">
    <location>
        <begin position="698"/>
        <end position="781"/>
    </location>
</feature>
<feature type="region of interest" description="Disordered" evidence="2">
    <location>
        <begin position="568"/>
        <end position="651"/>
    </location>
</feature>
<dbReference type="PROSITE" id="PS50280">
    <property type="entry name" value="SET"/>
    <property type="match status" value="1"/>
</dbReference>
<dbReference type="Gene3D" id="3.30.40.10">
    <property type="entry name" value="Zinc/RING finger domain, C3HC4 (zinc finger)"/>
    <property type="match status" value="1"/>
</dbReference>
<keyword evidence="1" id="KW-0156">Chromatin regulator</keyword>
<feature type="compositionally biased region" description="Polar residues" evidence="2">
    <location>
        <begin position="749"/>
        <end position="762"/>
    </location>
</feature>
<sequence>MTESSLLTTHSIPNHYPVTAAPSLASPLPDGSLSDTNARDEEEYTIKCICSYTDDDGSTVYCPKCDTWQHILCFYNDRKVPDEHFCVDCLPRDLDAKKATERQRRHREGLDDGSDRKAKRPSSKSQKKKHKDSNAAVEQVNGWHTHDRHESVASARDLPPAKKPKTNHRTSGSIVSMNGESRKRAASTVQSYPSPSKSPQDLFRFPVIPTYTTEFLELYERDEGNADARDNEQTIKAANQLSAWRSDPSLIVSGPGQQPTQHSPFVRLNRPLDPVTFPKVTIETVQKTDVEIEGRHPKWRYLRIQTPVKKDEIVGEVRGQIGMLEEYCSQRSTSNRWNELRHPDPFVFFHPHMHVYIDSRTTGTEFRYLRRSCRPNVTLKTFISDDDETHHCFVASKDIPAGSELTTIWFLGDEMNLDGPHNDSEQAQSRRLDWVSRVLANFGDCACEGSDPCRLAGLDRRVSARALEAPPKDKAGKKKKSKNKNAISPLSTGHATNSRAGSEPKVQDEDEHFDRRSTTDSSRSGGPSRDITPVNVAALDADPVLNGELTARELRKIQMAEKAFALREQEKKDHNGQAQQRKKKRTSGGSTLNTPNVNSSKQIGHSHGSHPPTPSASRMNGTTSASPPPHKGHLASGNVLGRSDTRNSIPAPRPVYVSIAIQTDPEENELPMPPIKRRKFCTPTQRLLRRLLEDRAKHGQRLPEQTSPSPKAPGQSQQEPADVEMGDAPSGVSPTTSATTARGHPVKSPDSSINVGTSTYPLPSQAAHTHIPYNTSPRPQLSTLPPVPVFTSNGTPSSSVANAHTAASTSTMAQSPGALNLAPSVISIVTPSPARKKLSLGDYMSRRNMASTPTSEKTQSHGGLNGVDTEMTRDGEQARSSPGALDSSPANMRPNDELAQQAAAQGGLSGSAVDDTSMKDESDEPEYSPPGASPLASSIAESNKEDPQIPTNARIGIGSTASNMPAHLTQVSGK</sequence>
<feature type="compositionally biased region" description="Polar residues" evidence="2">
    <location>
        <begin position="959"/>
        <end position="974"/>
    </location>
</feature>
<dbReference type="SMART" id="SM00317">
    <property type="entry name" value="SET"/>
    <property type="match status" value="1"/>
</dbReference>
<feature type="compositionally biased region" description="Polar residues" evidence="2">
    <location>
        <begin position="615"/>
        <end position="625"/>
    </location>
</feature>
<proteinExistence type="predicted"/>
<dbReference type="GO" id="GO:0034967">
    <property type="term" value="C:Set3 complex"/>
    <property type="evidence" value="ECO:0007669"/>
    <property type="project" value="TreeGrafter"/>
</dbReference>
<dbReference type="SUPFAM" id="SSF82199">
    <property type="entry name" value="SET domain"/>
    <property type="match status" value="1"/>
</dbReference>
<feature type="compositionally biased region" description="Basic residues" evidence="2">
    <location>
        <begin position="117"/>
        <end position="131"/>
    </location>
</feature>
<dbReference type="PANTHER" id="PTHR46462">
    <property type="entry name" value="UPSET, ISOFORM A"/>
    <property type="match status" value="1"/>
</dbReference>
<keyword evidence="5" id="KW-1185">Reference proteome</keyword>
<feature type="compositionally biased region" description="Polar residues" evidence="2">
    <location>
        <begin position="772"/>
        <end position="781"/>
    </location>
</feature>
<feature type="compositionally biased region" description="Polar residues" evidence="2">
    <location>
        <begin position="848"/>
        <end position="862"/>
    </location>
</feature>
<evidence type="ECO:0000256" key="2">
    <source>
        <dbReference type="SAM" id="MobiDB-lite"/>
    </source>
</evidence>
<name>A0AAV9N9Z5_9EURO</name>
<dbReference type="SUPFAM" id="SSF57903">
    <property type="entry name" value="FYVE/PHD zinc finger"/>
    <property type="match status" value="1"/>
</dbReference>
<feature type="region of interest" description="Disordered" evidence="2">
    <location>
        <begin position="848"/>
        <end position="974"/>
    </location>
</feature>
<dbReference type="EMBL" id="JAVRRD010000013">
    <property type="protein sequence ID" value="KAK5052705.1"/>
    <property type="molecule type" value="Genomic_DNA"/>
</dbReference>
<dbReference type="Proteomes" id="UP001358417">
    <property type="component" value="Unassembled WGS sequence"/>
</dbReference>
<feature type="compositionally biased region" description="Basic and acidic residues" evidence="2">
    <location>
        <begin position="99"/>
        <end position="116"/>
    </location>
</feature>
<evidence type="ECO:0000256" key="1">
    <source>
        <dbReference type="ARBA" id="ARBA00022853"/>
    </source>
</evidence>
<feature type="compositionally biased region" description="Polar residues" evidence="2">
    <location>
        <begin position="587"/>
        <end position="603"/>
    </location>
</feature>